<reference evidence="1" key="2">
    <citation type="submission" date="2016-06" db="EMBL/GenBank/DDBJ databases">
        <title>The genome of a short-lived fish provides insights into sex chromosome evolution and the genetic control of aging.</title>
        <authorList>
            <person name="Reichwald K."/>
            <person name="Felder M."/>
            <person name="Petzold A."/>
            <person name="Koch P."/>
            <person name="Groth M."/>
            <person name="Platzer M."/>
        </authorList>
    </citation>
    <scope>NUCLEOTIDE SEQUENCE</scope>
    <source>
        <tissue evidence="1">Brain</tissue>
    </source>
</reference>
<organism evidence="1">
    <name type="scientific">Nothobranchius kadleci</name>
    <name type="common">African annual killifish</name>
    <dbReference type="NCBI Taxonomy" id="1051664"/>
    <lineage>
        <taxon>Eukaryota</taxon>
        <taxon>Metazoa</taxon>
        <taxon>Chordata</taxon>
        <taxon>Craniata</taxon>
        <taxon>Vertebrata</taxon>
        <taxon>Euteleostomi</taxon>
        <taxon>Actinopterygii</taxon>
        <taxon>Neopterygii</taxon>
        <taxon>Teleostei</taxon>
        <taxon>Neoteleostei</taxon>
        <taxon>Acanthomorphata</taxon>
        <taxon>Ovalentaria</taxon>
        <taxon>Atherinomorphae</taxon>
        <taxon>Cyprinodontiformes</taxon>
        <taxon>Nothobranchiidae</taxon>
        <taxon>Nothobranchius</taxon>
    </lineage>
</organism>
<protein>
    <submittedName>
        <fullName evidence="1">Uncharacterized protein</fullName>
    </submittedName>
</protein>
<evidence type="ECO:0000313" key="1">
    <source>
        <dbReference type="EMBL" id="SBP72932.1"/>
    </source>
</evidence>
<proteinExistence type="predicted"/>
<feature type="non-terminal residue" evidence="1">
    <location>
        <position position="1"/>
    </location>
</feature>
<name>A0A1A8BZ38_NOTKA</name>
<accession>A0A1A8BZ38</accession>
<gene>
    <name evidence="1" type="primary">Nfu_g_1_010730</name>
</gene>
<sequence length="120" mass="13313">GYQGPGRVSGTRTGTRTGIRYQDGIWIYNLPVGIRSTTPGRNDFVAFSLTAEERSLLNVVFLIMCMNSCFSVISSQIKALFLLLLPNEPLVTLTVIVMKTWNQCFVSIRCLAWTCCSGLL</sequence>
<feature type="non-terminal residue" evidence="1">
    <location>
        <position position="120"/>
    </location>
</feature>
<dbReference type="AlphaFoldDB" id="A0A1A8BZ38"/>
<dbReference type="EMBL" id="HADZ01008991">
    <property type="protein sequence ID" value="SBP72932.1"/>
    <property type="molecule type" value="Transcribed_RNA"/>
</dbReference>
<reference evidence="1" key="1">
    <citation type="submission" date="2016-05" db="EMBL/GenBank/DDBJ databases">
        <authorList>
            <person name="Lavstsen T."/>
            <person name="Jespersen J.S."/>
        </authorList>
    </citation>
    <scope>NUCLEOTIDE SEQUENCE</scope>
    <source>
        <tissue evidence="1">Brain</tissue>
    </source>
</reference>